<dbReference type="RefSeq" id="WP_330199454.1">
    <property type="nucleotide sequence ID" value="NZ_JAZDRP010000006.1"/>
</dbReference>
<evidence type="ECO:0000313" key="4">
    <source>
        <dbReference type="Proteomes" id="UP001354971"/>
    </source>
</evidence>
<evidence type="ECO:0000313" key="3">
    <source>
        <dbReference type="EMBL" id="MEE2526790.1"/>
    </source>
</evidence>
<comment type="caution">
    <text evidence="3">The sequence shown here is derived from an EMBL/GenBank/DDBJ whole genome shotgun (WGS) entry which is preliminary data.</text>
</comment>
<dbReference type="InterPro" id="IPR051781">
    <property type="entry name" value="Metallo-dep_Hydrolase"/>
</dbReference>
<dbReference type="SUPFAM" id="SSF51338">
    <property type="entry name" value="Composite domain of metallo-dependent hydrolases"/>
    <property type="match status" value="1"/>
</dbReference>
<dbReference type="SUPFAM" id="SSF51556">
    <property type="entry name" value="Metallo-dependent hydrolases"/>
    <property type="match status" value="1"/>
</dbReference>
<dbReference type="PANTHER" id="PTHR43135:SF3">
    <property type="entry name" value="ALPHA-D-RIBOSE 1-METHYLPHOSPHONATE 5-TRIPHOSPHATE DIPHOSPHATASE"/>
    <property type="match status" value="1"/>
</dbReference>
<dbReference type="Pfam" id="PF01979">
    <property type="entry name" value="Amidohydro_1"/>
    <property type="match status" value="1"/>
</dbReference>
<dbReference type="Gene3D" id="2.30.40.10">
    <property type="entry name" value="Urease, subunit C, domain 1"/>
    <property type="match status" value="2"/>
</dbReference>
<dbReference type="Gene3D" id="1.20.58.520">
    <property type="entry name" value="Amidohydrolase"/>
    <property type="match status" value="1"/>
</dbReference>
<dbReference type="Gene3D" id="3.40.50.10910">
    <property type="entry name" value="Amidohydrolase"/>
    <property type="match status" value="1"/>
</dbReference>
<accession>A0ABU7LS88</accession>
<feature type="signal peptide" evidence="1">
    <location>
        <begin position="1"/>
        <end position="23"/>
    </location>
</feature>
<dbReference type="PANTHER" id="PTHR43135">
    <property type="entry name" value="ALPHA-D-RIBOSE 1-METHYLPHOSPHONATE 5-TRIPHOSPHATE DIPHOSPHATASE"/>
    <property type="match status" value="1"/>
</dbReference>
<gene>
    <name evidence="3" type="ORF">V0U79_10445</name>
</gene>
<sequence>MTRILKMAAAILTSLTLTTASLAQSTQIQAGEEGITRLQRVGIAPPAPAPDRQNGEGPFDRLVIRGAIMIDGTGSPPVGPVDIVVEGNRITRIATVGAPDLPIDPRVRPAPGDYEIDATGMYILPGFIDAHTHIGSPGQAAAGAPLDPQYVFNLWLAHGVTTVREVGSLWGLGWTMEHRDRAARGEITAPRIYAYAYFDGSISTPEQARSWVRDVARRGADGIKFRGAAPDVAQAAMEEAAARGLETAYHHDQRTVVRNNVLDSARWGLTSMEHWYGLPEAMFDGQVIQDYSLDYNYMNEQDRFGEAGRLWRQAAPRGSDEWNLLIEELVGLDFTLVPTMTIYEANRDVMRAREAEWHDIYTHPDLWAFLQPDPRMHGSYFFDWTTQHEIDWRENYRIWMSFLDDYKNAGGRIAVGSDSGFIYNLYGFGYIRELELLQEAGFHPLEVIQAATFNGAELLGAEDEIGTIEVGKRADFVIVAENPLRNLRVLYGTGHPRFNWETEENERVGGVVYTIRDGIIWDARELLAEVREMVEAARENED</sequence>
<dbReference type="Proteomes" id="UP001354971">
    <property type="component" value="Unassembled WGS sequence"/>
</dbReference>
<dbReference type="InterPro" id="IPR032466">
    <property type="entry name" value="Metal_Hydrolase"/>
</dbReference>
<dbReference type="InterPro" id="IPR006680">
    <property type="entry name" value="Amidohydro-rel"/>
</dbReference>
<reference evidence="3 4" key="1">
    <citation type="submission" date="2024-01" db="EMBL/GenBank/DDBJ databases">
        <title>Hyphobacterium bacterium isolated from marine sediment.</title>
        <authorList>
            <person name="Zhao S."/>
        </authorList>
    </citation>
    <scope>NUCLEOTIDE SEQUENCE [LARGE SCALE GENOMIC DNA]</scope>
    <source>
        <strain evidence="4">HN65</strain>
    </source>
</reference>
<feature type="chain" id="PRO_5045530463" evidence="1">
    <location>
        <begin position="24"/>
        <end position="542"/>
    </location>
</feature>
<name>A0ABU7LS88_9PROT</name>
<dbReference type="InterPro" id="IPR011059">
    <property type="entry name" value="Metal-dep_hydrolase_composite"/>
</dbReference>
<protein>
    <submittedName>
        <fullName evidence="3">Amidohydrolase family protein</fullName>
    </submittedName>
</protein>
<evidence type="ECO:0000256" key="1">
    <source>
        <dbReference type="SAM" id="SignalP"/>
    </source>
</evidence>
<keyword evidence="4" id="KW-1185">Reference proteome</keyword>
<keyword evidence="1" id="KW-0732">Signal</keyword>
<organism evidence="3 4">
    <name type="scientific">Hyphobacterium lacteum</name>
    <dbReference type="NCBI Taxonomy" id="3116575"/>
    <lineage>
        <taxon>Bacteria</taxon>
        <taxon>Pseudomonadati</taxon>
        <taxon>Pseudomonadota</taxon>
        <taxon>Alphaproteobacteria</taxon>
        <taxon>Maricaulales</taxon>
        <taxon>Maricaulaceae</taxon>
        <taxon>Hyphobacterium</taxon>
    </lineage>
</organism>
<evidence type="ECO:0000259" key="2">
    <source>
        <dbReference type="Pfam" id="PF01979"/>
    </source>
</evidence>
<proteinExistence type="predicted"/>
<dbReference type="EMBL" id="JAZDRP010000006">
    <property type="protein sequence ID" value="MEE2526790.1"/>
    <property type="molecule type" value="Genomic_DNA"/>
</dbReference>
<dbReference type="Gene3D" id="3.20.20.140">
    <property type="entry name" value="Metal-dependent hydrolases"/>
    <property type="match status" value="1"/>
</dbReference>
<feature type="domain" description="Amidohydrolase-related" evidence="2">
    <location>
        <begin position="406"/>
        <end position="490"/>
    </location>
</feature>
<dbReference type="Gene3D" id="3.30.110.90">
    <property type="entry name" value="Amidohydrolase"/>
    <property type="match status" value="1"/>
</dbReference>